<name>A0A8H4WBE4_9HELO</name>
<dbReference type="PANTHER" id="PTHR42748:SF28">
    <property type="entry name" value="NMRA-LIKE DOMAIN-CONTAINING PROTEIN"/>
    <property type="match status" value="1"/>
</dbReference>
<comment type="similarity">
    <text evidence="1">Belongs to the NmrA-type oxidoreductase family.</text>
</comment>
<keyword evidence="5" id="KW-1185">Reference proteome</keyword>
<feature type="domain" description="NmrA-like" evidence="3">
    <location>
        <begin position="2"/>
        <end position="265"/>
    </location>
</feature>
<dbReference type="Proteomes" id="UP000566819">
    <property type="component" value="Unassembled WGS sequence"/>
</dbReference>
<evidence type="ECO:0000259" key="3">
    <source>
        <dbReference type="Pfam" id="PF05368"/>
    </source>
</evidence>
<evidence type="ECO:0000256" key="2">
    <source>
        <dbReference type="ARBA" id="ARBA00022857"/>
    </source>
</evidence>
<comment type="caution">
    <text evidence="4">The sequence shown here is derived from an EMBL/GenBank/DDBJ whole genome shotgun (WGS) entry which is preliminary data.</text>
</comment>
<dbReference type="PANTHER" id="PTHR42748">
    <property type="entry name" value="NITROGEN METABOLITE REPRESSION PROTEIN NMRA FAMILY MEMBER"/>
    <property type="match status" value="1"/>
</dbReference>
<dbReference type="AlphaFoldDB" id="A0A8H4WBE4"/>
<accession>A0A8H4WBE4</accession>
<dbReference type="Gene3D" id="3.40.50.720">
    <property type="entry name" value="NAD(P)-binding Rossmann-like Domain"/>
    <property type="match status" value="1"/>
</dbReference>
<evidence type="ECO:0000313" key="5">
    <source>
        <dbReference type="Proteomes" id="UP000566819"/>
    </source>
</evidence>
<dbReference type="EMBL" id="JAAMPI010000007">
    <property type="protein sequence ID" value="KAF4637874.1"/>
    <property type="molecule type" value="Genomic_DNA"/>
</dbReference>
<dbReference type="SUPFAM" id="SSF51735">
    <property type="entry name" value="NAD(P)-binding Rossmann-fold domains"/>
    <property type="match status" value="1"/>
</dbReference>
<keyword evidence="2" id="KW-0521">NADP</keyword>
<dbReference type="OrthoDB" id="300709at2759"/>
<protein>
    <recommendedName>
        <fullName evidence="3">NmrA-like domain-containing protein</fullName>
    </recommendedName>
</protein>
<proteinExistence type="inferred from homology"/>
<reference evidence="4 5" key="1">
    <citation type="submission" date="2020-03" db="EMBL/GenBank/DDBJ databases">
        <title>Draft Genome Sequence of Cudoniella acicularis.</title>
        <authorList>
            <person name="Buettner E."/>
            <person name="Kellner H."/>
        </authorList>
    </citation>
    <scope>NUCLEOTIDE SEQUENCE [LARGE SCALE GENOMIC DNA]</scope>
    <source>
        <strain evidence="4 5">DSM 108380</strain>
    </source>
</reference>
<dbReference type="Pfam" id="PF05368">
    <property type="entry name" value="NmrA"/>
    <property type="match status" value="1"/>
</dbReference>
<dbReference type="InterPro" id="IPR008030">
    <property type="entry name" value="NmrA-like"/>
</dbReference>
<dbReference type="InterPro" id="IPR051164">
    <property type="entry name" value="NmrA-like_oxidored"/>
</dbReference>
<dbReference type="InterPro" id="IPR036291">
    <property type="entry name" value="NAD(P)-bd_dom_sf"/>
</dbReference>
<sequence length="363" mass="39926">MSNLIVVIGATGGQGGGVVDIFLKEPGWKVRGTTRSTSSQKAKALAAKGVEMVSANLNDEESLERAFQGATAIFAFTDYYDTFFDLGPEKSINMEFEQGKRIARAATKAQSLQRLVLSCGPHTSLITQGEAVCPHFEGKGRFVTHITSEMPDLAAKTTFAVFTIFANNPLLYDIFRPIYLVSHAIICFLSGRSLTTPKPSAKKYITMYPVPPTTPYPCFGDHAVNGGIFVRALIKNPPPQGSFVRCNVETLTIDSYLALWGRVTGIAPEEGSTAAVQISPQDYIRLWGHMGEEQASQWRFFQWTAEHGPPKWEGITLVEGMDFLSDEDKKGLLSVEESLKLYDWSSFEKKPTASSSNSRFANL</sequence>
<dbReference type="GO" id="GO:0005634">
    <property type="term" value="C:nucleus"/>
    <property type="evidence" value="ECO:0007669"/>
    <property type="project" value="TreeGrafter"/>
</dbReference>
<organism evidence="4 5">
    <name type="scientific">Cudoniella acicularis</name>
    <dbReference type="NCBI Taxonomy" id="354080"/>
    <lineage>
        <taxon>Eukaryota</taxon>
        <taxon>Fungi</taxon>
        <taxon>Dikarya</taxon>
        <taxon>Ascomycota</taxon>
        <taxon>Pezizomycotina</taxon>
        <taxon>Leotiomycetes</taxon>
        <taxon>Helotiales</taxon>
        <taxon>Tricladiaceae</taxon>
        <taxon>Cudoniella</taxon>
    </lineage>
</organism>
<evidence type="ECO:0000256" key="1">
    <source>
        <dbReference type="ARBA" id="ARBA00006328"/>
    </source>
</evidence>
<dbReference type="Gene3D" id="3.90.25.10">
    <property type="entry name" value="UDP-galactose 4-epimerase, domain 1"/>
    <property type="match status" value="1"/>
</dbReference>
<gene>
    <name evidence="4" type="ORF">G7Y89_g207</name>
</gene>
<evidence type="ECO:0000313" key="4">
    <source>
        <dbReference type="EMBL" id="KAF4637874.1"/>
    </source>
</evidence>